<dbReference type="OMA" id="VIREDWR"/>
<dbReference type="Pfam" id="PF26335">
    <property type="entry name" value="ARB_00930_C"/>
    <property type="match status" value="1"/>
</dbReference>
<evidence type="ECO:0000256" key="1">
    <source>
        <dbReference type="ARBA" id="ARBA00038473"/>
    </source>
</evidence>
<dbReference type="KEGG" id="sapo:SAPIO_CDS4622"/>
<proteinExistence type="inferred from homology"/>
<protein>
    <submittedName>
        <fullName evidence="6">Uncharacterized protein</fullName>
    </submittedName>
</protein>
<evidence type="ECO:0000313" key="7">
    <source>
        <dbReference type="Proteomes" id="UP000028545"/>
    </source>
</evidence>
<dbReference type="PANTHER" id="PTHR22935:SF95">
    <property type="entry name" value="BETA-LACTAMASE-LIKE 1-RELATED"/>
    <property type="match status" value="1"/>
</dbReference>
<feature type="signal peptide" evidence="3">
    <location>
        <begin position="1"/>
        <end position="25"/>
    </location>
</feature>
<dbReference type="HOGENOM" id="CLU_019706_2_0_1"/>
<dbReference type="SUPFAM" id="SSF56601">
    <property type="entry name" value="beta-lactamase/transpeptidase-like"/>
    <property type="match status" value="1"/>
</dbReference>
<evidence type="ECO:0000256" key="3">
    <source>
        <dbReference type="SAM" id="SignalP"/>
    </source>
</evidence>
<dbReference type="PANTHER" id="PTHR22935">
    <property type="entry name" value="PENICILLIN-BINDING PROTEIN"/>
    <property type="match status" value="1"/>
</dbReference>
<evidence type="ECO:0000256" key="2">
    <source>
        <dbReference type="SAM" id="MobiDB-lite"/>
    </source>
</evidence>
<feature type="compositionally biased region" description="Acidic residues" evidence="2">
    <location>
        <begin position="609"/>
        <end position="629"/>
    </location>
</feature>
<evidence type="ECO:0000259" key="4">
    <source>
        <dbReference type="Pfam" id="PF00144"/>
    </source>
</evidence>
<dbReference type="VEuPathDB" id="FungiDB:SAPIO_CDS4622"/>
<gene>
    <name evidence="6" type="ORF">SAPIO_CDS4622</name>
</gene>
<dbReference type="InterPro" id="IPR012338">
    <property type="entry name" value="Beta-lactam/transpept-like"/>
</dbReference>
<dbReference type="OrthoDB" id="10250282at2759"/>
<dbReference type="Proteomes" id="UP000028545">
    <property type="component" value="Unassembled WGS sequence"/>
</dbReference>
<sequence>MQPRASWSRIIALLCGSALIRPAASLECRPEGPIFPKPDLTKSATFDAAIGKLEATINSAIAGEINAGWNVPNTTISVAFVAKGQKSPGEPLWEYHHLAENTELGTKNLDRNAQYQIGSVSKAITDAVLIRSNLNLDDPITKYLPGLGGSPSLIPWDTVTLRALASNLAGIPPNYGYSEFYYLKDMFEDLGLPPIPNSDYLMCDVFGLNLGCAKSQYIVGLKDSHPVAPPMQRPVYSNVAFTLLMYAVSAATDQTYSQVLYEYITGPLGMVNTYASPGLLNSSVVPPVDNSYGFWFGDATPGGGLVSSLSDLTSFVYRIITYTIFDSPMAVRQWLQPRSFAGSRHSFFGMPWEIYRPPPNAVFPNYDPETETGGHTFSVFTKDGAAYGYRARVSIIDEYSVGLVILAAGDSSAVTIVNDAMIATLIPAIHQAAREQTGELGYVGTFTGCSDAAFNGTIAIDENSLVLDSLSYNGSDIIHALREIFGVTYKNLIPNYEPGPILRLYPTEVEVEDETDDRNVVIREDWRFVWDVKRERTSDLPGQTVSSYDCLAWEAVDWIYYGSEAVDRIVFVKDPRTSEVLWMEVPFLRSRGSRGSECAPAATPKAGGGDEDGEPSGEEGDEVGEEVGDVEDKPNEGVEP</sequence>
<dbReference type="Gene3D" id="3.40.710.10">
    <property type="entry name" value="DD-peptidase/beta-lactamase superfamily"/>
    <property type="match status" value="1"/>
</dbReference>
<organism evidence="6 7">
    <name type="scientific">Pseudallescheria apiosperma</name>
    <name type="common">Scedosporium apiospermum</name>
    <dbReference type="NCBI Taxonomy" id="563466"/>
    <lineage>
        <taxon>Eukaryota</taxon>
        <taxon>Fungi</taxon>
        <taxon>Dikarya</taxon>
        <taxon>Ascomycota</taxon>
        <taxon>Pezizomycotina</taxon>
        <taxon>Sordariomycetes</taxon>
        <taxon>Hypocreomycetidae</taxon>
        <taxon>Microascales</taxon>
        <taxon>Microascaceae</taxon>
        <taxon>Scedosporium</taxon>
    </lineage>
</organism>
<feature type="chain" id="PRO_5001775546" evidence="3">
    <location>
        <begin position="26"/>
        <end position="640"/>
    </location>
</feature>
<evidence type="ECO:0000313" key="6">
    <source>
        <dbReference type="EMBL" id="KEZ43436.1"/>
    </source>
</evidence>
<evidence type="ECO:0000259" key="5">
    <source>
        <dbReference type="Pfam" id="PF26335"/>
    </source>
</evidence>
<reference evidence="6 7" key="1">
    <citation type="journal article" date="2014" name="Genome Announc.">
        <title>Draft genome sequence of the pathogenic fungus Scedosporium apiospermum.</title>
        <authorList>
            <person name="Vandeputte P."/>
            <person name="Ghamrawi S."/>
            <person name="Rechenmann M."/>
            <person name="Iltis A."/>
            <person name="Giraud S."/>
            <person name="Fleury M."/>
            <person name="Thornton C."/>
            <person name="Delhaes L."/>
            <person name="Meyer W."/>
            <person name="Papon N."/>
            <person name="Bouchara J.P."/>
        </authorList>
    </citation>
    <scope>NUCLEOTIDE SEQUENCE [LARGE SCALE GENOMIC DNA]</scope>
    <source>
        <strain evidence="6 7">IHEM 14462</strain>
    </source>
</reference>
<dbReference type="InterPro" id="IPR058664">
    <property type="entry name" value="ARB_00930-like_C"/>
</dbReference>
<name>A0A084G7X4_PSEDA</name>
<feature type="domain" description="Beta-lactamase-related" evidence="4">
    <location>
        <begin position="107"/>
        <end position="413"/>
    </location>
</feature>
<dbReference type="InterPro" id="IPR051478">
    <property type="entry name" value="Beta-lactamase-like_AB/R"/>
</dbReference>
<dbReference type="RefSeq" id="XP_016643235.1">
    <property type="nucleotide sequence ID" value="XM_016787126.1"/>
</dbReference>
<comment type="similarity">
    <text evidence="1">Belongs to the beta-lactamase family.</text>
</comment>
<keyword evidence="3" id="KW-0732">Signal</keyword>
<dbReference type="GeneID" id="27723694"/>
<accession>A0A084G7X4</accession>
<feature type="region of interest" description="Disordered" evidence="2">
    <location>
        <begin position="591"/>
        <end position="640"/>
    </location>
</feature>
<dbReference type="Pfam" id="PF00144">
    <property type="entry name" value="Beta-lactamase"/>
    <property type="match status" value="1"/>
</dbReference>
<feature type="compositionally biased region" description="Basic and acidic residues" evidence="2">
    <location>
        <begin position="630"/>
        <end position="640"/>
    </location>
</feature>
<dbReference type="AlphaFoldDB" id="A0A084G7X4"/>
<feature type="domain" description="Beta-lactamase-like ARB-00930-like C-terminal" evidence="5">
    <location>
        <begin position="433"/>
        <end position="593"/>
    </location>
</feature>
<keyword evidence="7" id="KW-1185">Reference proteome</keyword>
<comment type="caution">
    <text evidence="6">The sequence shown here is derived from an EMBL/GenBank/DDBJ whole genome shotgun (WGS) entry which is preliminary data.</text>
</comment>
<dbReference type="EMBL" id="JOWA01000093">
    <property type="protein sequence ID" value="KEZ43436.1"/>
    <property type="molecule type" value="Genomic_DNA"/>
</dbReference>
<dbReference type="InterPro" id="IPR001466">
    <property type="entry name" value="Beta-lactam-related"/>
</dbReference>